<evidence type="ECO:0000256" key="7">
    <source>
        <dbReference type="PROSITE-ProRule" id="PRU10141"/>
    </source>
</evidence>
<dbReference type="CDD" id="cd14014">
    <property type="entry name" value="STKc_PknB_like"/>
    <property type="match status" value="1"/>
</dbReference>
<dbReference type="PROSITE" id="PS50011">
    <property type="entry name" value="PROTEIN_KINASE_DOM"/>
    <property type="match status" value="1"/>
</dbReference>
<evidence type="ECO:0000256" key="8">
    <source>
        <dbReference type="SAM" id="MobiDB-lite"/>
    </source>
</evidence>
<feature type="domain" description="Protein kinase" evidence="10">
    <location>
        <begin position="13"/>
        <end position="264"/>
    </location>
</feature>
<dbReference type="InterPro" id="IPR000719">
    <property type="entry name" value="Prot_kinase_dom"/>
</dbReference>
<evidence type="ECO:0000256" key="9">
    <source>
        <dbReference type="SAM" id="Phobius"/>
    </source>
</evidence>
<evidence type="ECO:0000256" key="6">
    <source>
        <dbReference type="ARBA" id="ARBA00022840"/>
    </source>
</evidence>
<evidence type="ECO:0000256" key="4">
    <source>
        <dbReference type="ARBA" id="ARBA00022741"/>
    </source>
</evidence>
<accession>A0A841C6K4</accession>
<gene>
    <name evidence="11" type="ORF">F4553_007845</name>
</gene>
<keyword evidence="9" id="KW-1133">Transmembrane helix</keyword>
<dbReference type="PANTHER" id="PTHR43289">
    <property type="entry name" value="MITOGEN-ACTIVATED PROTEIN KINASE KINASE KINASE 20-RELATED"/>
    <property type="match status" value="1"/>
</dbReference>
<keyword evidence="9" id="KW-0812">Transmembrane</keyword>
<keyword evidence="2 11" id="KW-0723">Serine/threonine-protein kinase</keyword>
<keyword evidence="4 7" id="KW-0547">Nucleotide-binding</keyword>
<dbReference type="Gene3D" id="3.30.200.20">
    <property type="entry name" value="Phosphorylase Kinase, domain 1"/>
    <property type="match status" value="1"/>
</dbReference>
<dbReference type="Proteomes" id="UP000587527">
    <property type="component" value="Unassembled WGS sequence"/>
</dbReference>
<reference evidence="11 12" key="1">
    <citation type="submission" date="2020-08" db="EMBL/GenBank/DDBJ databases">
        <title>Sequencing the genomes of 1000 actinobacteria strains.</title>
        <authorList>
            <person name="Klenk H.-P."/>
        </authorList>
    </citation>
    <scope>NUCLEOTIDE SEQUENCE [LARGE SCALE GENOMIC DNA]</scope>
    <source>
        <strain evidence="11 12">DSM 45362</strain>
    </source>
</reference>
<feature type="binding site" evidence="7">
    <location>
        <position position="42"/>
    </location>
    <ligand>
        <name>ATP</name>
        <dbReference type="ChEBI" id="CHEBI:30616"/>
    </ligand>
</feature>
<organism evidence="11 12">
    <name type="scientific">Allocatelliglobosispora scoriae</name>
    <dbReference type="NCBI Taxonomy" id="643052"/>
    <lineage>
        <taxon>Bacteria</taxon>
        <taxon>Bacillati</taxon>
        <taxon>Actinomycetota</taxon>
        <taxon>Actinomycetes</taxon>
        <taxon>Micromonosporales</taxon>
        <taxon>Micromonosporaceae</taxon>
        <taxon>Allocatelliglobosispora</taxon>
    </lineage>
</organism>
<dbReference type="PROSITE" id="PS00108">
    <property type="entry name" value="PROTEIN_KINASE_ST"/>
    <property type="match status" value="1"/>
</dbReference>
<dbReference type="PROSITE" id="PS00107">
    <property type="entry name" value="PROTEIN_KINASE_ATP"/>
    <property type="match status" value="1"/>
</dbReference>
<evidence type="ECO:0000256" key="1">
    <source>
        <dbReference type="ARBA" id="ARBA00012513"/>
    </source>
</evidence>
<evidence type="ECO:0000256" key="5">
    <source>
        <dbReference type="ARBA" id="ARBA00022777"/>
    </source>
</evidence>
<comment type="caution">
    <text evidence="11">The sequence shown here is derived from an EMBL/GenBank/DDBJ whole genome shotgun (WGS) entry which is preliminary data.</text>
</comment>
<keyword evidence="3" id="KW-0808">Transferase</keyword>
<keyword evidence="6 7" id="KW-0067">ATP-binding</keyword>
<protein>
    <recommendedName>
        <fullName evidence="1">non-specific serine/threonine protein kinase</fullName>
        <ecNumber evidence="1">2.7.11.1</ecNumber>
    </recommendedName>
</protein>
<keyword evidence="12" id="KW-1185">Reference proteome</keyword>
<dbReference type="EMBL" id="JACHMN010000003">
    <property type="protein sequence ID" value="MBB5874411.1"/>
    <property type="molecule type" value="Genomic_DNA"/>
</dbReference>
<name>A0A841C6K4_9ACTN</name>
<keyword evidence="5 11" id="KW-0418">Kinase</keyword>
<dbReference type="GO" id="GO:0005524">
    <property type="term" value="F:ATP binding"/>
    <property type="evidence" value="ECO:0007669"/>
    <property type="project" value="UniProtKB-UniRule"/>
</dbReference>
<dbReference type="RefSeq" id="WP_184846530.1">
    <property type="nucleotide sequence ID" value="NZ_JACHMN010000003.1"/>
</dbReference>
<feature type="transmembrane region" description="Helical" evidence="9">
    <location>
        <begin position="313"/>
        <end position="333"/>
    </location>
</feature>
<evidence type="ECO:0000256" key="2">
    <source>
        <dbReference type="ARBA" id="ARBA00022527"/>
    </source>
</evidence>
<keyword evidence="9" id="KW-0472">Membrane</keyword>
<dbReference type="Pfam" id="PF00069">
    <property type="entry name" value="Pkinase"/>
    <property type="match status" value="1"/>
</dbReference>
<dbReference type="AlphaFoldDB" id="A0A841C6K4"/>
<dbReference type="InterPro" id="IPR008271">
    <property type="entry name" value="Ser/Thr_kinase_AS"/>
</dbReference>
<feature type="compositionally biased region" description="Polar residues" evidence="8">
    <location>
        <begin position="343"/>
        <end position="353"/>
    </location>
</feature>
<evidence type="ECO:0000259" key="10">
    <source>
        <dbReference type="PROSITE" id="PS50011"/>
    </source>
</evidence>
<dbReference type="GO" id="GO:0004674">
    <property type="term" value="F:protein serine/threonine kinase activity"/>
    <property type="evidence" value="ECO:0007669"/>
    <property type="project" value="UniProtKB-KW"/>
</dbReference>
<evidence type="ECO:0000313" key="12">
    <source>
        <dbReference type="Proteomes" id="UP000587527"/>
    </source>
</evidence>
<proteinExistence type="predicted"/>
<feature type="region of interest" description="Disordered" evidence="8">
    <location>
        <begin position="336"/>
        <end position="391"/>
    </location>
</feature>
<dbReference type="SMART" id="SM00220">
    <property type="entry name" value="S_TKc"/>
    <property type="match status" value="1"/>
</dbReference>
<dbReference type="PANTHER" id="PTHR43289:SF6">
    <property type="entry name" value="SERINE_THREONINE-PROTEIN KINASE NEKL-3"/>
    <property type="match status" value="1"/>
</dbReference>
<evidence type="ECO:0000313" key="11">
    <source>
        <dbReference type="EMBL" id="MBB5874411.1"/>
    </source>
</evidence>
<evidence type="ECO:0000256" key="3">
    <source>
        <dbReference type="ARBA" id="ARBA00022679"/>
    </source>
</evidence>
<dbReference type="EC" id="2.7.11.1" evidence="1"/>
<sequence>MPISSETLVGDRYRLIRQLGQGGMGRVWQGLDEVLGRDVALKELVVPPGLSEEERQELRERSAREARAIARLSHPNVVRVFDVFTGEGGDPWIVMEYVRGVSLHDAIPVPPRRAAEIGLGVLAALQAAHRAGVVHRDVKPGNVMLSDEGRVLLTDFGIATAPGDSSITRTGIMFGSPAFMAPERVHDSRTGPSSDLWSLGATLYTAVEGHSPFERSSPLATLTALVTEPLPPPQHAGVLRPALDGLLQKDPADRISAERAEQLLRAAVAAPLARAPLAIAAPPAIEAAPPVSPPRAVPALVATGRSSRRIPRAALLGGAAVLLIVAVLAGVLLTREPDRPSSPVAQPSTSPATISKAPVSPKVSPSPTPTPRISASPSPAPSGFQLPAGWQMRDDGTGFAVPVPNGWRFGRDSDGRAYWRHPSNGTLLLIDQTRHPKSDPVKDWRNNEAARRSGYRDYARVRLEAVDYWDKAADWEFTYTSSGGAALHVLNRGFVTAPDQAYSIYWSTAAGLWNDQADELQVVITGFRPARS</sequence>
<dbReference type="InterPro" id="IPR017441">
    <property type="entry name" value="Protein_kinase_ATP_BS"/>
</dbReference>
<dbReference type="InterPro" id="IPR011009">
    <property type="entry name" value="Kinase-like_dom_sf"/>
</dbReference>
<dbReference type="SUPFAM" id="SSF56112">
    <property type="entry name" value="Protein kinase-like (PK-like)"/>
    <property type="match status" value="1"/>
</dbReference>
<dbReference type="Gene3D" id="1.10.510.10">
    <property type="entry name" value="Transferase(Phosphotransferase) domain 1"/>
    <property type="match status" value="1"/>
</dbReference>